<sequence>MSDSDDDKPTILLLCLGDQWMRDKLDSDFRSSIETLLEKANLKRAKTLRGSLKYLNEHRPDGIIVTDNGVLSDDNRELLGRVVAFAQYGGTVVFSFCFASVTGFDQVKRLWQTSWGFPWTMSISSHRAGFHVNTSALRITADAVESNTSKDGEEKATLLLP</sequence>
<dbReference type="Proteomes" id="UP001444661">
    <property type="component" value="Unassembled WGS sequence"/>
</dbReference>
<reference evidence="1 2" key="1">
    <citation type="submission" date="2023-01" db="EMBL/GenBank/DDBJ databases">
        <title>Analysis of 21 Apiospora genomes using comparative genomics revels a genus with tremendous synthesis potential of carbohydrate active enzymes and secondary metabolites.</title>
        <authorList>
            <person name="Sorensen T."/>
        </authorList>
    </citation>
    <scope>NUCLEOTIDE SEQUENCE [LARGE SCALE GENOMIC DNA]</scope>
    <source>
        <strain evidence="1 2">CBS 33761</strain>
    </source>
</reference>
<dbReference type="EMBL" id="JAQQWK010000009">
    <property type="protein sequence ID" value="KAK8034219.1"/>
    <property type="molecule type" value="Genomic_DNA"/>
</dbReference>
<evidence type="ECO:0000313" key="1">
    <source>
        <dbReference type="EMBL" id="KAK8034219.1"/>
    </source>
</evidence>
<evidence type="ECO:0000313" key="2">
    <source>
        <dbReference type="Proteomes" id="UP001444661"/>
    </source>
</evidence>
<comment type="caution">
    <text evidence="1">The sequence shown here is derived from an EMBL/GenBank/DDBJ whole genome shotgun (WGS) entry which is preliminary data.</text>
</comment>
<protein>
    <submittedName>
        <fullName evidence="1">Uncharacterized protein</fullName>
    </submittedName>
</protein>
<keyword evidence="2" id="KW-1185">Reference proteome</keyword>
<name>A0ABR1SKK1_9PEZI</name>
<organism evidence="1 2">
    <name type="scientific">Apiospora rasikravindrae</name>
    <dbReference type="NCBI Taxonomy" id="990691"/>
    <lineage>
        <taxon>Eukaryota</taxon>
        <taxon>Fungi</taxon>
        <taxon>Dikarya</taxon>
        <taxon>Ascomycota</taxon>
        <taxon>Pezizomycotina</taxon>
        <taxon>Sordariomycetes</taxon>
        <taxon>Xylariomycetidae</taxon>
        <taxon>Amphisphaeriales</taxon>
        <taxon>Apiosporaceae</taxon>
        <taxon>Apiospora</taxon>
    </lineage>
</organism>
<gene>
    <name evidence="1" type="ORF">PG993_009214</name>
</gene>
<proteinExistence type="predicted"/>
<accession>A0ABR1SKK1</accession>